<sequence>MQGLRMYWGNAAVTDLPGASYIGPDGPGERRGSPTLVSRSAHAGDPDTARRLWTDSEELSGVTFPARLHATDTQG</sequence>
<name>A0ABP7TL98_9ACTN</name>
<accession>A0ABP7TL98</accession>
<dbReference type="Proteomes" id="UP001500456">
    <property type="component" value="Unassembled WGS sequence"/>
</dbReference>
<proteinExistence type="predicted"/>
<comment type="caution">
    <text evidence="2">The sequence shown here is derived from an EMBL/GenBank/DDBJ whole genome shotgun (WGS) entry which is preliminary data.</text>
</comment>
<feature type="region of interest" description="Disordered" evidence="1">
    <location>
        <begin position="17"/>
        <end position="56"/>
    </location>
</feature>
<evidence type="ECO:0000313" key="2">
    <source>
        <dbReference type="EMBL" id="GAA4027974.1"/>
    </source>
</evidence>
<dbReference type="EMBL" id="BAAAZX010000043">
    <property type="protein sequence ID" value="GAA4027974.1"/>
    <property type="molecule type" value="Genomic_DNA"/>
</dbReference>
<reference evidence="3" key="1">
    <citation type="journal article" date="2019" name="Int. J. Syst. Evol. Microbiol.">
        <title>The Global Catalogue of Microorganisms (GCM) 10K type strain sequencing project: providing services to taxonomists for standard genome sequencing and annotation.</title>
        <authorList>
            <consortium name="The Broad Institute Genomics Platform"/>
            <consortium name="The Broad Institute Genome Sequencing Center for Infectious Disease"/>
            <person name="Wu L."/>
            <person name="Ma J."/>
        </authorList>
    </citation>
    <scope>NUCLEOTIDE SEQUENCE [LARGE SCALE GENOMIC DNA]</scope>
    <source>
        <strain evidence="3">JCM 16924</strain>
    </source>
</reference>
<gene>
    <name evidence="2" type="ORF">GCM10022232_87280</name>
</gene>
<evidence type="ECO:0000313" key="3">
    <source>
        <dbReference type="Proteomes" id="UP001500456"/>
    </source>
</evidence>
<keyword evidence="3" id="KW-1185">Reference proteome</keyword>
<protein>
    <submittedName>
        <fullName evidence="2">Uncharacterized protein</fullName>
    </submittedName>
</protein>
<organism evidence="2 3">
    <name type="scientific">Streptomyces plumbiresistens</name>
    <dbReference type="NCBI Taxonomy" id="511811"/>
    <lineage>
        <taxon>Bacteria</taxon>
        <taxon>Bacillati</taxon>
        <taxon>Actinomycetota</taxon>
        <taxon>Actinomycetes</taxon>
        <taxon>Kitasatosporales</taxon>
        <taxon>Streptomycetaceae</taxon>
        <taxon>Streptomyces</taxon>
    </lineage>
</organism>
<evidence type="ECO:0000256" key="1">
    <source>
        <dbReference type="SAM" id="MobiDB-lite"/>
    </source>
</evidence>
<feature type="compositionally biased region" description="Basic and acidic residues" evidence="1">
    <location>
        <begin position="42"/>
        <end position="54"/>
    </location>
</feature>